<feature type="signal peptide" evidence="2">
    <location>
        <begin position="1"/>
        <end position="15"/>
    </location>
</feature>
<keyword evidence="4" id="KW-1185">Reference proteome</keyword>
<evidence type="ECO:0000256" key="1">
    <source>
        <dbReference type="SAM" id="MobiDB-lite"/>
    </source>
</evidence>
<feature type="chain" id="PRO_5032977373" description="F5/8 type C domain-containing protein" evidence="2">
    <location>
        <begin position="16"/>
        <end position="666"/>
    </location>
</feature>
<keyword evidence="2" id="KW-0732">Signal</keyword>
<evidence type="ECO:0000313" key="4">
    <source>
        <dbReference type="Proteomes" id="UP000604046"/>
    </source>
</evidence>
<feature type="region of interest" description="Disordered" evidence="1">
    <location>
        <begin position="569"/>
        <end position="588"/>
    </location>
</feature>
<organism evidence="3 4">
    <name type="scientific">Symbiodinium natans</name>
    <dbReference type="NCBI Taxonomy" id="878477"/>
    <lineage>
        <taxon>Eukaryota</taxon>
        <taxon>Sar</taxon>
        <taxon>Alveolata</taxon>
        <taxon>Dinophyceae</taxon>
        <taxon>Suessiales</taxon>
        <taxon>Symbiodiniaceae</taxon>
        <taxon>Symbiodinium</taxon>
    </lineage>
</organism>
<accession>A0A812KLN1</accession>
<evidence type="ECO:0008006" key="5">
    <source>
        <dbReference type="Google" id="ProtNLM"/>
    </source>
</evidence>
<name>A0A812KLN1_9DINO</name>
<proteinExistence type="predicted"/>
<gene>
    <name evidence="3" type="ORF">SNAT2548_LOCUS8779</name>
</gene>
<protein>
    <recommendedName>
        <fullName evidence="5">F5/8 type C domain-containing protein</fullName>
    </recommendedName>
</protein>
<dbReference type="OrthoDB" id="406215at2759"/>
<dbReference type="Proteomes" id="UP000604046">
    <property type="component" value="Unassembled WGS sequence"/>
</dbReference>
<reference evidence="3" key="1">
    <citation type="submission" date="2021-02" db="EMBL/GenBank/DDBJ databases">
        <authorList>
            <person name="Dougan E. K."/>
            <person name="Rhodes N."/>
            <person name="Thang M."/>
            <person name="Chan C."/>
        </authorList>
    </citation>
    <scope>NUCLEOTIDE SEQUENCE</scope>
</reference>
<evidence type="ECO:0000313" key="3">
    <source>
        <dbReference type="EMBL" id="CAE7226169.1"/>
    </source>
</evidence>
<dbReference type="EMBL" id="CAJNDS010000663">
    <property type="protein sequence ID" value="CAE7226169.1"/>
    <property type="molecule type" value="Genomic_DNA"/>
</dbReference>
<sequence length="666" mass="73469">MIHAWALSLCYLAAGLEIDGTETVGVRLHSEPSEPLAVEPPVLLELGSNLTWRGRWQQRVREGGAKLPDLAKVEKDSPFGTGPGRKVTCVGTSGIALPTGFTEPALQPLIPARSIEEVWAYNDAGRYGTNVQGMRFAAIALAKGEDNAGSQQIVFGTDVPSAAPVWNEADCDFGTTLKSGARADSAAKNAETNATWEGTTWRIYRQVTCVGTWGTHIPWAFTAPSATPDPVPKSLAEIWETNVAGDYGSNVQGMQYAIVSLMDGQKNGGKYRIFFSNALPPESENLWKDEDCEFGTKALLMGASPGALPRKNGEKETTFGGTTWRFYKREASCEEKVAIIEPGTIVCESNTWWGGWRNSRDCTPQITAQGDLTTWNRGYGVHFTEWAKITLAQPAKVSQVEIFHWRGLECPYELQYDSGDGRWVKACEISGTVSGKETCSSGFPAAPLDKLRIWKSWRARCPDSWFRLTGVRVTGAQCQAWARCSQPWIAKAAWTASGSGNRDGGWRGDINRAINDQYYYVRYRTGADKKFVITLTLREARSTFFCLHPLLLSLEPRRRVRKSLLQLPGYHGGRRRHHGGQQSSDSPSHLEISRAQNLCTEALQIYACQMCQLCQLCHVPDADAQDCRGEGYSGLRIDVQASGRLASIDSKRCEMFAELVMTCDDC</sequence>
<evidence type="ECO:0000256" key="2">
    <source>
        <dbReference type="SAM" id="SignalP"/>
    </source>
</evidence>
<dbReference type="AlphaFoldDB" id="A0A812KLN1"/>
<comment type="caution">
    <text evidence="3">The sequence shown here is derived from an EMBL/GenBank/DDBJ whole genome shotgun (WGS) entry which is preliminary data.</text>
</comment>